<dbReference type="EMBL" id="JAKOGI010000020">
    <property type="protein sequence ID" value="KAJ8449648.1"/>
    <property type="molecule type" value="Genomic_DNA"/>
</dbReference>
<dbReference type="AlphaFoldDB" id="A0A9Q1KU84"/>
<keyword evidence="3" id="KW-1185">Reference proteome</keyword>
<evidence type="ECO:0008006" key="4">
    <source>
        <dbReference type="Google" id="ProtNLM"/>
    </source>
</evidence>
<feature type="transmembrane region" description="Helical" evidence="1">
    <location>
        <begin position="95"/>
        <end position="111"/>
    </location>
</feature>
<protein>
    <recommendedName>
        <fullName evidence="4">Reverse transcriptase zinc-binding domain-containing protein</fullName>
    </recommendedName>
</protein>
<accession>A0A9Q1KU84</accession>
<dbReference type="Proteomes" id="UP001153076">
    <property type="component" value="Unassembled WGS sequence"/>
</dbReference>
<gene>
    <name evidence="2" type="ORF">Cgig2_005670</name>
</gene>
<proteinExistence type="predicted"/>
<reference evidence="2" key="1">
    <citation type="submission" date="2022-04" db="EMBL/GenBank/DDBJ databases">
        <title>Carnegiea gigantea Genome sequencing and assembly v2.</title>
        <authorList>
            <person name="Copetti D."/>
            <person name="Sanderson M.J."/>
            <person name="Burquez A."/>
            <person name="Wojciechowski M.F."/>
        </authorList>
    </citation>
    <scope>NUCLEOTIDE SEQUENCE</scope>
    <source>
        <strain evidence="2">SGP5-SGP5p</strain>
        <tissue evidence="2">Aerial part</tissue>
    </source>
</reference>
<keyword evidence="1" id="KW-0812">Transmembrane</keyword>
<evidence type="ECO:0000313" key="3">
    <source>
        <dbReference type="Proteomes" id="UP001153076"/>
    </source>
</evidence>
<name>A0A9Q1KU84_9CARY</name>
<sequence>MQIDGPFPEYIEFFNEDGVLLRQHVTYEWIPSKCTHCAINATEDDSHLFSSCSYAAEVWDSLSHWWPLPFSNSPNTVEGMTDSLARYKAPKAHRQISYAIFAAGIYFIWYARNQRLFKNHRISASQIVCTIKEQIRHRFLFLNTPTCNYSIHIDVILG</sequence>
<comment type="caution">
    <text evidence="2">The sequence shown here is derived from an EMBL/GenBank/DDBJ whole genome shotgun (WGS) entry which is preliminary data.</text>
</comment>
<keyword evidence="1" id="KW-0472">Membrane</keyword>
<dbReference type="OrthoDB" id="1112448at2759"/>
<evidence type="ECO:0000313" key="2">
    <source>
        <dbReference type="EMBL" id="KAJ8449648.1"/>
    </source>
</evidence>
<keyword evidence="1" id="KW-1133">Transmembrane helix</keyword>
<organism evidence="2 3">
    <name type="scientific">Carnegiea gigantea</name>
    <dbReference type="NCBI Taxonomy" id="171969"/>
    <lineage>
        <taxon>Eukaryota</taxon>
        <taxon>Viridiplantae</taxon>
        <taxon>Streptophyta</taxon>
        <taxon>Embryophyta</taxon>
        <taxon>Tracheophyta</taxon>
        <taxon>Spermatophyta</taxon>
        <taxon>Magnoliopsida</taxon>
        <taxon>eudicotyledons</taxon>
        <taxon>Gunneridae</taxon>
        <taxon>Pentapetalae</taxon>
        <taxon>Caryophyllales</taxon>
        <taxon>Cactineae</taxon>
        <taxon>Cactaceae</taxon>
        <taxon>Cactoideae</taxon>
        <taxon>Echinocereeae</taxon>
        <taxon>Carnegiea</taxon>
    </lineage>
</organism>
<evidence type="ECO:0000256" key="1">
    <source>
        <dbReference type="SAM" id="Phobius"/>
    </source>
</evidence>